<gene>
    <name evidence="3" type="ORF">XENOCAPTIV_010327</name>
</gene>
<feature type="domain" description="Peptidase M12B propeptide" evidence="2">
    <location>
        <begin position="3"/>
        <end position="48"/>
    </location>
</feature>
<dbReference type="Proteomes" id="UP001434883">
    <property type="component" value="Unassembled WGS sequence"/>
</dbReference>
<dbReference type="EMBL" id="JAHRIN010008629">
    <property type="protein sequence ID" value="MEQ2193695.1"/>
    <property type="molecule type" value="Genomic_DNA"/>
</dbReference>
<feature type="non-terminal residue" evidence="3">
    <location>
        <position position="1"/>
    </location>
</feature>
<keyword evidence="4" id="KW-1185">Reference proteome</keyword>
<dbReference type="InterPro" id="IPR002870">
    <property type="entry name" value="Peptidase_M12B_N"/>
</dbReference>
<keyword evidence="1" id="KW-1015">Disulfide bond</keyword>
<dbReference type="Pfam" id="PF01562">
    <property type="entry name" value="Pep_M12B_propep"/>
    <property type="match status" value="1"/>
</dbReference>
<comment type="caution">
    <text evidence="3">The sequence shown here is derived from an EMBL/GenBank/DDBJ whole genome shotgun (WGS) entry which is preliminary data.</text>
</comment>
<sequence length="302" mass="34521">PSIVHPVRISADGEFVSHSLSHHFKGRVRRELRLLSPEGQVYYKLSYNVMSTISPHLSLCPIKSLPRPLTAATLFQVHLAASLKTHRSREQFHIAGVFKAQIHVMVTSYGSGTSHPPGQRKGINEQCLERGSEILPKLTEHSGFGTAARQFSMYGQKENKGFADMVSGCLRDSFPCQKGIFSLNLPRNCPVILQGLQSHTLSIQDWLRKIREENAAWSPNRLPALVEFKVEKEREEWEREHWRGEAQVQSRSQRSVSRERWVETMVVADSKLIEYHGSENVESYIFTIMNMVENFCFSVLRF</sequence>
<dbReference type="InterPro" id="IPR024079">
    <property type="entry name" value="MetalloPept_cat_dom_sf"/>
</dbReference>
<evidence type="ECO:0000313" key="3">
    <source>
        <dbReference type="EMBL" id="MEQ2193695.1"/>
    </source>
</evidence>
<reference evidence="3 4" key="1">
    <citation type="submission" date="2021-06" db="EMBL/GenBank/DDBJ databases">
        <authorList>
            <person name="Palmer J.M."/>
        </authorList>
    </citation>
    <scope>NUCLEOTIDE SEQUENCE [LARGE SCALE GENOMIC DNA]</scope>
    <source>
        <strain evidence="3 4">XC_2019</strain>
        <tissue evidence="3">Muscle</tissue>
    </source>
</reference>
<evidence type="ECO:0000313" key="4">
    <source>
        <dbReference type="Proteomes" id="UP001434883"/>
    </source>
</evidence>
<organism evidence="3 4">
    <name type="scientific">Xenoophorus captivus</name>
    <dbReference type="NCBI Taxonomy" id="1517983"/>
    <lineage>
        <taxon>Eukaryota</taxon>
        <taxon>Metazoa</taxon>
        <taxon>Chordata</taxon>
        <taxon>Craniata</taxon>
        <taxon>Vertebrata</taxon>
        <taxon>Euteleostomi</taxon>
        <taxon>Actinopterygii</taxon>
        <taxon>Neopterygii</taxon>
        <taxon>Teleostei</taxon>
        <taxon>Neoteleostei</taxon>
        <taxon>Acanthomorphata</taxon>
        <taxon>Ovalentaria</taxon>
        <taxon>Atherinomorphae</taxon>
        <taxon>Cyprinodontiformes</taxon>
        <taxon>Goodeidae</taxon>
        <taxon>Xenoophorus</taxon>
    </lineage>
</organism>
<name>A0ABV0QD01_9TELE</name>
<accession>A0ABV0QD01</accession>
<evidence type="ECO:0000259" key="2">
    <source>
        <dbReference type="Pfam" id="PF01562"/>
    </source>
</evidence>
<evidence type="ECO:0000256" key="1">
    <source>
        <dbReference type="ARBA" id="ARBA00023157"/>
    </source>
</evidence>
<proteinExistence type="predicted"/>
<dbReference type="Gene3D" id="3.40.390.10">
    <property type="entry name" value="Collagenase (Catalytic Domain)"/>
    <property type="match status" value="1"/>
</dbReference>
<protein>
    <recommendedName>
        <fullName evidence="2">Peptidase M12B propeptide domain-containing protein</fullName>
    </recommendedName>
</protein>